<evidence type="ECO:0000313" key="4">
    <source>
        <dbReference type="Proteomes" id="UP000824998"/>
    </source>
</evidence>
<evidence type="ECO:0000256" key="2">
    <source>
        <dbReference type="SAM" id="Phobius"/>
    </source>
</evidence>
<keyword evidence="2" id="KW-0472">Membrane</keyword>
<accession>A0A9P8C1F1</accession>
<feature type="compositionally biased region" description="Polar residues" evidence="1">
    <location>
        <begin position="52"/>
        <end position="68"/>
    </location>
</feature>
<feature type="region of interest" description="Disordered" evidence="1">
    <location>
        <begin position="1"/>
        <end position="68"/>
    </location>
</feature>
<keyword evidence="4" id="KW-1185">Reference proteome</keyword>
<dbReference type="PANTHER" id="PTHR37848">
    <property type="entry name" value="EXPRESSED PROTEIN"/>
    <property type="match status" value="1"/>
</dbReference>
<protein>
    <submittedName>
        <fullName evidence="3">Uncharacterized protein</fullName>
    </submittedName>
</protein>
<comment type="caution">
    <text evidence="3">The sequence shown here is derived from an EMBL/GenBank/DDBJ whole genome shotgun (WGS) entry which is preliminary data.</text>
</comment>
<feature type="transmembrane region" description="Helical" evidence="2">
    <location>
        <begin position="283"/>
        <end position="304"/>
    </location>
</feature>
<sequence length="421" mass="48101">MPSHKASYDAPPPNIYRDEPDNDHAETASMASAVLLDDIESFPDEELPAYSDTPSEAPSSVPTSLTLARSTDRRDPFISEICPIEDLPFSTRDSTCSDYRTNYPSYSTEYDTLRNMITSQGGFPPGYMVVIQGEHTETSRQGNKESKNKIVDFYFKIEMSRLLVPAGHVWGVTRGKLEFLPDNKRGFRGTILPSLKPTVNDLEESDYLTSWCKKYVADKARIKSFTLKREIRNHDIKKLEQLIRSALSEANYRGHVHIKFPTNHDSVVVYSPGTINNMRMTTWIRWVFYLSFLWIITWPLLFFLTSRYDVVKSVWYYASKPPGDEMGREPTVVSEVDWFFRWESAIKRAALARIRCDDSVIDEEYRRATLAADQRGQEISRNPQPAPSTGNAFADGAFNLLDQGLRVAQGFSEQRGWGYDC</sequence>
<keyword evidence="2" id="KW-0812">Transmembrane</keyword>
<dbReference type="EMBL" id="MU251689">
    <property type="protein sequence ID" value="KAG9230249.1"/>
    <property type="molecule type" value="Genomic_DNA"/>
</dbReference>
<dbReference type="OrthoDB" id="203796at2759"/>
<feature type="compositionally biased region" description="Acidic residues" evidence="1">
    <location>
        <begin position="37"/>
        <end position="47"/>
    </location>
</feature>
<gene>
    <name evidence="3" type="ORF">BJ875DRAFT_409275</name>
</gene>
<keyword evidence="2" id="KW-1133">Transmembrane helix</keyword>
<dbReference type="AlphaFoldDB" id="A0A9P8C1F1"/>
<name>A0A9P8C1F1_9HELO</name>
<dbReference type="PANTHER" id="PTHR37848:SF1">
    <property type="entry name" value="SUN DOMAIN-CONTAINING PROTEIN"/>
    <property type="match status" value="1"/>
</dbReference>
<proteinExistence type="predicted"/>
<evidence type="ECO:0000256" key="1">
    <source>
        <dbReference type="SAM" id="MobiDB-lite"/>
    </source>
</evidence>
<feature type="compositionally biased region" description="Basic and acidic residues" evidence="1">
    <location>
        <begin position="16"/>
        <end position="26"/>
    </location>
</feature>
<reference evidence="3" key="1">
    <citation type="journal article" date="2021" name="IMA Fungus">
        <title>Genomic characterization of three marine fungi, including Emericellopsis atlantica sp. nov. with signatures of a generalist lifestyle and marine biomass degradation.</title>
        <authorList>
            <person name="Hagestad O.C."/>
            <person name="Hou L."/>
            <person name="Andersen J.H."/>
            <person name="Hansen E.H."/>
            <person name="Altermark B."/>
            <person name="Li C."/>
            <person name="Kuhnert E."/>
            <person name="Cox R.J."/>
            <person name="Crous P.W."/>
            <person name="Spatafora J.W."/>
            <person name="Lail K."/>
            <person name="Amirebrahimi M."/>
            <person name="Lipzen A."/>
            <person name="Pangilinan J."/>
            <person name="Andreopoulos W."/>
            <person name="Hayes R.D."/>
            <person name="Ng V."/>
            <person name="Grigoriev I.V."/>
            <person name="Jackson S.A."/>
            <person name="Sutton T.D.S."/>
            <person name="Dobson A.D.W."/>
            <person name="Rama T."/>
        </authorList>
    </citation>
    <scope>NUCLEOTIDE SEQUENCE</scope>
    <source>
        <strain evidence="3">TRa018bII</strain>
    </source>
</reference>
<organism evidence="3 4">
    <name type="scientific">Amylocarpus encephaloides</name>
    <dbReference type="NCBI Taxonomy" id="45428"/>
    <lineage>
        <taxon>Eukaryota</taxon>
        <taxon>Fungi</taxon>
        <taxon>Dikarya</taxon>
        <taxon>Ascomycota</taxon>
        <taxon>Pezizomycotina</taxon>
        <taxon>Leotiomycetes</taxon>
        <taxon>Helotiales</taxon>
        <taxon>Helotiales incertae sedis</taxon>
        <taxon>Amylocarpus</taxon>
    </lineage>
</organism>
<evidence type="ECO:0000313" key="3">
    <source>
        <dbReference type="EMBL" id="KAG9230249.1"/>
    </source>
</evidence>
<dbReference type="Proteomes" id="UP000824998">
    <property type="component" value="Unassembled WGS sequence"/>
</dbReference>